<sequence length="135" mass="15206">MALYETGTHFSAVISPRRAGLTRQQKRFCQELVSHRLKPVRVLNALRVKFGLEGDRLPRLRPIQNLVNYYSKTQLGYNDDHEDVTSTVRDMAYDPSSNGSTPITFTYNKSEQGDLVVGDGSDEEPFVVGITTKNL</sequence>
<evidence type="ECO:0000313" key="1">
    <source>
        <dbReference type="EMBL" id="GMF39178.1"/>
    </source>
</evidence>
<accession>A0A9W6XH88</accession>
<comment type="caution">
    <text evidence="1">The sequence shown here is derived from an EMBL/GenBank/DDBJ whole genome shotgun (WGS) entry which is preliminary data.</text>
</comment>
<protein>
    <submittedName>
        <fullName evidence="1">Unnamed protein product</fullName>
    </submittedName>
</protein>
<dbReference type="EMBL" id="BSXW01001788">
    <property type="protein sequence ID" value="GMF39178.1"/>
    <property type="molecule type" value="Genomic_DNA"/>
</dbReference>
<dbReference type="OrthoDB" id="97124at2759"/>
<keyword evidence="2" id="KW-1185">Reference proteome</keyword>
<organism evidence="1 2">
    <name type="scientific">Phytophthora lilii</name>
    <dbReference type="NCBI Taxonomy" id="2077276"/>
    <lineage>
        <taxon>Eukaryota</taxon>
        <taxon>Sar</taxon>
        <taxon>Stramenopiles</taxon>
        <taxon>Oomycota</taxon>
        <taxon>Peronosporomycetes</taxon>
        <taxon>Peronosporales</taxon>
        <taxon>Peronosporaceae</taxon>
        <taxon>Phytophthora</taxon>
    </lineage>
</organism>
<proteinExistence type="predicted"/>
<dbReference type="Proteomes" id="UP001165083">
    <property type="component" value="Unassembled WGS sequence"/>
</dbReference>
<name>A0A9W6XH88_9STRA</name>
<dbReference type="AlphaFoldDB" id="A0A9W6XH88"/>
<evidence type="ECO:0000313" key="2">
    <source>
        <dbReference type="Proteomes" id="UP001165083"/>
    </source>
</evidence>
<reference evidence="1" key="1">
    <citation type="submission" date="2023-04" db="EMBL/GenBank/DDBJ databases">
        <title>Phytophthora lilii NBRC 32176.</title>
        <authorList>
            <person name="Ichikawa N."/>
            <person name="Sato H."/>
            <person name="Tonouchi N."/>
        </authorList>
    </citation>
    <scope>NUCLEOTIDE SEQUENCE</scope>
    <source>
        <strain evidence="1">NBRC 32176</strain>
    </source>
</reference>
<gene>
    <name evidence="1" type="ORF">Plil01_001625100</name>
</gene>